<evidence type="ECO:0000259" key="1">
    <source>
        <dbReference type="Pfam" id="PF01370"/>
    </source>
</evidence>
<gene>
    <name evidence="2" type="ORF">WAK64_08250</name>
</gene>
<dbReference type="EMBL" id="JBBAXC010000005">
    <property type="protein sequence ID" value="MEI5907046.1"/>
    <property type="molecule type" value="Genomic_DNA"/>
</dbReference>
<evidence type="ECO:0000313" key="3">
    <source>
        <dbReference type="Proteomes" id="UP001312865"/>
    </source>
</evidence>
<dbReference type="InterPro" id="IPR036291">
    <property type="entry name" value="NAD(P)-bd_dom_sf"/>
</dbReference>
<dbReference type="PANTHER" id="PTHR43245">
    <property type="entry name" value="BIFUNCTIONAL POLYMYXIN RESISTANCE PROTEIN ARNA"/>
    <property type="match status" value="1"/>
</dbReference>
<protein>
    <submittedName>
        <fullName evidence="2">NAD-dependent epimerase/dehydratase family protein</fullName>
    </submittedName>
</protein>
<dbReference type="SUPFAM" id="SSF51735">
    <property type="entry name" value="NAD(P)-binding Rossmann-fold domains"/>
    <property type="match status" value="1"/>
</dbReference>
<proteinExistence type="predicted"/>
<keyword evidence="3" id="KW-1185">Reference proteome</keyword>
<dbReference type="Proteomes" id="UP001312865">
    <property type="component" value="Unassembled WGS sequence"/>
</dbReference>
<evidence type="ECO:0000313" key="2">
    <source>
        <dbReference type="EMBL" id="MEI5907046.1"/>
    </source>
</evidence>
<dbReference type="InterPro" id="IPR050177">
    <property type="entry name" value="Lipid_A_modif_metabolic_enz"/>
</dbReference>
<organism evidence="2 3">
    <name type="scientific">Bacillus spongiae</name>
    <dbReference type="NCBI Taxonomy" id="2683610"/>
    <lineage>
        <taxon>Bacteria</taxon>
        <taxon>Bacillati</taxon>
        <taxon>Bacillota</taxon>
        <taxon>Bacilli</taxon>
        <taxon>Bacillales</taxon>
        <taxon>Bacillaceae</taxon>
        <taxon>Bacillus</taxon>
    </lineage>
</organism>
<reference evidence="2 3" key="1">
    <citation type="journal article" date="2018" name="J. Microbiol.">
        <title>Bacillus spongiae sp. nov., isolated from sponge of Jeju Island.</title>
        <authorList>
            <person name="Lee G.E."/>
            <person name="Im W.T."/>
            <person name="Park J.S."/>
        </authorList>
    </citation>
    <scope>NUCLEOTIDE SEQUENCE [LARGE SCALE GENOMIC DNA]</scope>
    <source>
        <strain evidence="2 3">135PIL107-10</strain>
    </source>
</reference>
<comment type="caution">
    <text evidence="2">The sequence shown here is derived from an EMBL/GenBank/DDBJ whole genome shotgun (WGS) entry which is preliminary data.</text>
</comment>
<name>A0ABU8HCY2_9BACI</name>
<dbReference type="Pfam" id="PF01370">
    <property type="entry name" value="Epimerase"/>
    <property type="match status" value="1"/>
</dbReference>
<accession>A0ABU8HCY2</accession>
<sequence>MKILVLGGTRFFGKKLVTRLLDEGHEVTIATRGKTADPFNDKVNRIVMDREDHESLKLAVGSQHWDIVYDNICYSPQAAASACEVFAGKVKHYILTSTLSVYEFGQEKLTENSFDPYSYPIKLGKRTDFSYGEAKRLAEAVFFQQANFSVSAVRFPIVLGPDDYTKRLHFHIEQIKQEKPIGIPNKEAEMSYISSDEAAKFLHWLSHNHLSGPINACSKGELSLREILTFIEKEVEMKAIVREETIEENRSPFGIPNTWCMDSSKAQKAGYEFQRIESWFPALIHEIVEEA</sequence>
<dbReference type="InterPro" id="IPR001509">
    <property type="entry name" value="Epimerase_deHydtase"/>
</dbReference>
<dbReference type="RefSeq" id="WP_336586481.1">
    <property type="nucleotide sequence ID" value="NZ_JBBAXC010000005.1"/>
</dbReference>
<feature type="domain" description="NAD-dependent epimerase/dehydratase" evidence="1">
    <location>
        <begin position="3"/>
        <end position="69"/>
    </location>
</feature>
<dbReference type="Gene3D" id="3.40.50.720">
    <property type="entry name" value="NAD(P)-binding Rossmann-like Domain"/>
    <property type="match status" value="1"/>
</dbReference>